<dbReference type="NCBIfam" id="TIGR03837">
    <property type="entry name" value="efp_Arg_rhamno"/>
    <property type="match status" value="1"/>
</dbReference>
<dbReference type="GO" id="GO:0106361">
    <property type="term" value="F:protein-arginine rhamnosyltransferase activity"/>
    <property type="evidence" value="ECO:0007669"/>
    <property type="project" value="InterPro"/>
</dbReference>
<dbReference type="PIRSF" id="PIRSF015557">
    <property type="entry name" value="UCP015557"/>
    <property type="match status" value="1"/>
</dbReference>
<dbReference type="Pfam" id="PF10093">
    <property type="entry name" value="EarP"/>
    <property type="match status" value="1"/>
</dbReference>
<dbReference type="GO" id="GO:0003746">
    <property type="term" value="F:translation elongation factor activity"/>
    <property type="evidence" value="ECO:0007669"/>
    <property type="project" value="UniProtKB-KW"/>
</dbReference>
<comment type="catalytic activity">
    <reaction evidence="7">
        <text>dTDP-beta-L-rhamnose + L-arginyl-[protein] = N(omega)-(alpha-L-rhamnosyl)-L-arginyl-[protein] + dTDP + H(+)</text>
        <dbReference type="Rhea" id="RHEA:66692"/>
        <dbReference type="Rhea" id="RHEA-COMP:10532"/>
        <dbReference type="Rhea" id="RHEA-COMP:17096"/>
        <dbReference type="ChEBI" id="CHEBI:15378"/>
        <dbReference type="ChEBI" id="CHEBI:29965"/>
        <dbReference type="ChEBI" id="CHEBI:57510"/>
        <dbReference type="ChEBI" id="CHEBI:58369"/>
        <dbReference type="ChEBI" id="CHEBI:167445"/>
    </reaction>
    <physiologicalReaction direction="left-to-right" evidence="7">
        <dbReference type="Rhea" id="RHEA:66693"/>
    </physiologicalReaction>
</comment>
<evidence type="ECO:0000256" key="1">
    <source>
        <dbReference type="ARBA" id="ARBA00022676"/>
    </source>
</evidence>
<evidence type="ECO:0000256" key="3">
    <source>
        <dbReference type="ARBA" id="ARBA00024303"/>
    </source>
</evidence>
<dbReference type="RefSeq" id="WP_180307711.1">
    <property type="nucleotide sequence ID" value="NZ_CP058952.1"/>
</dbReference>
<dbReference type="EMBL" id="CP058952">
    <property type="protein sequence ID" value="QLI80571.1"/>
    <property type="molecule type" value="Genomic_DNA"/>
</dbReference>
<gene>
    <name evidence="8" type="primary">earP</name>
    <name evidence="8" type="ORF">HZU75_02940</name>
</gene>
<evidence type="ECO:0000313" key="9">
    <source>
        <dbReference type="Proteomes" id="UP000510822"/>
    </source>
</evidence>
<keyword evidence="9" id="KW-1185">Reference proteome</keyword>
<reference evidence="8 9" key="1">
    <citation type="journal article" date="2016" name="Int. J. Syst. Evol. Microbiol.">
        <title>Chitinibacter fontanus sp. nov., isolated from a spring.</title>
        <authorList>
            <person name="Sheu S.Y."/>
            <person name="Li Y.S."/>
            <person name="Young C.C."/>
            <person name="Chen W.M."/>
        </authorList>
    </citation>
    <scope>NUCLEOTIDE SEQUENCE [LARGE SCALE GENOMIC DNA]</scope>
    <source>
        <strain evidence="8 9">STM-7</strain>
    </source>
</reference>
<keyword evidence="8" id="KW-0648">Protein biosynthesis</keyword>
<evidence type="ECO:0000256" key="7">
    <source>
        <dbReference type="ARBA" id="ARBA00048472"/>
    </source>
</evidence>
<evidence type="ECO:0000256" key="2">
    <source>
        <dbReference type="ARBA" id="ARBA00022679"/>
    </source>
</evidence>
<name>A0A7D5V892_9NEIS</name>
<evidence type="ECO:0000313" key="8">
    <source>
        <dbReference type="EMBL" id="QLI80571.1"/>
    </source>
</evidence>
<evidence type="ECO:0000256" key="5">
    <source>
        <dbReference type="ARBA" id="ARBA00024416"/>
    </source>
</evidence>
<proteinExistence type="inferred from homology"/>
<comment type="function">
    <text evidence="3">Protein-arginine rhamnosyltransferase that catalyzes the transfer of a single rhamnose to elongation factor P (EF-P) on 'Lys-32', a modification required for EF-P-dependent rescue of polyproline stalled ribosomes.</text>
</comment>
<evidence type="ECO:0000256" key="6">
    <source>
        <dbReference type="ARBA" id="ARBA00030025"/>
    </source>
</evidence>
<protein>
    <recommendedName>
        <fullName evidence="5">Protein-arginine rhamnosyltransferase</fullName>
    </recommendedName>
    <alternativeName>
        <fullName evidence="6">EF-P arginine rhamnosyltransferase</fullName>
    </alternativeName>
</protein>
<evidence type="ECO:0000256" key="4">
    <source>
        <dbReference type="ARBA" id="ARBA00024346"/>
    </source>
</evidence>
<dbReference type="KEGG" id="cfon:HZU75_02940"/>
<dbReference type="Proteomes" id="UP000510822">
    <property type="component" value="Chromosome"/>
</dbReference>
<dbReference type="InterPro" id="IPR016633">
    <property type="entry name" value="EarP"/>
</dbReference>
<accession>A0A7D5V892</accession>
<dbReference type="AlphaFoldDB" id="A0A7D5V892"/>
<keyword evidence="8" id="KW-0251">Elongation factor</keyword>
<keyword evidence="2 8" id="KW-0808">Transferase</keyword>
<comment type="similarity">
    <text evidence="4">Belongs to the glycosyltransferase 104 family.</text>
</comment>
<keyword evidence="1" id="KW-0328">Glycosyltransferase</keyword>
<sequence length="380" mass="42965">MQQQTWAIFCRVVDNYGDIGVCWRLARQLANEFVLDVTLWVDDLASFAQIRPDINPQLASQSLEGVTVRHWTPDFPHAEAAADVVIEAFACEIPVAYLAQMQARSSSPVWINLEYLSAEDWVEGCHGLPSPQAGLQKYFFFPGFTTGTGGLFSERQQRELQLGWGDEQGAAFIRQLIPPLATRRSDQLLISLFAYEPECLQTWLSLLAQQATLVHLVVPRGRVLLAMNLDHCSLWQCINGVYQQGSLRVYPIPMLSQDDYDRLLLSCDINFVRGEDSFLRAQWAAQPFVWHIYPQQEDAHLEKLAAFLNRYLADAPADVVAAIVPMMQVWNQGGALAPAWQALLSNREVLAKHARQWREKLIELGDLATNLVRFVNSKVK</sequence>
<organism evidence="8 9">
    <name type="scientific">Chitinibacter fontanus</name>
    <dbReference type="NCBI Taxonomy" id="1737446"/>
    <lineage>
        <taxon>Bacteria</taxon>
        <taxon>Pseudomonadati</taxon>
        <taxon>Pseudomonadota</taxon>
        <taxon>Betaproteobacteria</taxon>
        <taxon>Neisseriales</taxon>
        <taxon>Chitinibacteraceae</taxon>
        <taxon>Chitinibacter</taxon>
    </lineage>
</organism>